<keyword evidence="6" id="KW-0732">Signal</keyword>
<evidence type="ECO:0000256" key="2">
    <source>
        <dbReference type="ARBA" id="ARBA00022692"/>
    </source>
</evidence>
<feature type="transmembrane region" description="Helical" evidence="5">
    <location>
        <begin position="101"/>
        <end position="122"/>
    </location>
</feature>
<dbReference type="Gene3D" id="1.20.120.550">
    <property type="entry name" value="Membrane associated eicosanoid/glutathione metabolism-like domain"/>
    <property type="match status" value="1"/>
</dbReference>
<keyword evidence="3 5" id="KW-1133">Transmembrane helix</keyword>
<evidence type="ECO:0000256" key="1">
    <source>
        <dbReference type="ARBA" id="ARBA00004370"/>
    </source>
</evidence>
<reference evidence="7" key="3">
    <citation type="submission" date="2025-08" db="UniProtKB">
        <authorList>
            <consortium name="Ensembl"/>
        </authorList>
    </citation>
    <scope>IDENTIFICATION</scope>
    <source>
        <strain evidence="7">HNI</strain>
    </source>
</reference>
<dbReference type="GO" id="GO:0016020">
    <property type="term" value="C:membrane"/>
    <property type="evidence" value="ECO:0007669"/>
    <property type="project" value="UniProtKB-SubCell"/>
</dbReference>
<feature type="signal peptide" evidence="6">
    <location>
        <begin position="1"/>
        <end position="28"/>
    </location>
</feature>
<reference evidence="7" key="4">
    <citation type="submission" date="2025-09" db="UniProtKB">
        <authorList>
            <consortium name="Ensembl"/>
        </authorList>
    </citation>
    <scope>IDENTIFICATION</scope>
    <source>
        <strain evidence="7">HNI</strain>
    </source>
</reference>
<dbReference type="InterPro" id="IPR001129">
    <property type="entry name" value="Membr-assoc_MAPEG"/>
</dbReference>
<evidence type="ECO:0000256" key="5">
    <source>
        <dbReference type="SAM" id="Phobius"/>
    </source>
</evidence>
<evidence type="ECO:0000313" key="8">
    <source>
        <dbReference type="Proteomes" id="UP000265180"/>
    </source>
</evidence>
<keyword evidence="2 5" id="KW-0812">Transmembrane</keyword>
<organism evidence="7 8">
    <name type="scientific">Oryzias latipes</name>
    <name type="common">Japanese rice fish</name>
    <name type="synonym">Japanese killifish</name>
    <dbReference type="NCBI Taxonomy" id="8090"/>
    <lineage>
        <taxon>Eukaryota</taxon>
        <taxon>Metazoa</taxon>
        <taxon>Chordata</taxon>
        <taxon>Craniata</taxon>
        <taxon>Vertebrata</taxon>
        <taxon>Euteleostomi</taxon>
        <taxon>Actinopterygii</taxon>
        <taxon>Neopterygii</taxon>
        <taxon>Teleostei</taxon>
        <taxon>Neoteleostei</taxon>
        <taxon>Acanthomorphata</taxon>
        <taxon>Ovalentaria</taxon>
        <taxon>Atherinomorphae</taxon>
        <taxon>Beloniformes</taxon>
        <taxon>Adrianichthyidae</taxon>
        <taxon>Oryziinae</taxon>
        <taxon>Oryzias</taxon>
    </lineage>
</organism>
<keyword evidence="4 5" id="KW-0472">Membrane</keyword>
<dbReference type="Ensembl" id="ENSORLT00020021359.1">
    <property type="protein sequence ID" value="ENSORLP00020030332.1"/>
    <property type="gene ID" value="ENSORLG00020014759.1"/>
</dbReference>
<dbReference type="Pfam" id="PF01124">
    <property type="entry name" value="MAPEG"/>
    <property type="match status" value="1"/>
</dbReference>
<protein>
    <submittedName>
        <fullName evidence="7">Arachidonate 5-lipoxygenase-activating protein</fullName>
    </submittedName>
</protein>
<dbReference type="SUPFAM" id="SSF161084">
    <property type="entry name" value="MAPEG domain-like"/>
    <property type="match status" value="1"/>
</dbReference>
<reference evidence="7 8" key="2">
    <citation type="submission" date="2017-04" db="EMBL/GenBank/DDBJ databases">
        <title>CpG methylation of centromeres and impact of large insertions on vertebrate speciation.</title>
        <authorList>
            <person name="Ichikawa K."/>
            <person name="Yoshimura J."/>
            <person name="Morishita S."/>
        </authorList>
    </citation>
    <scope>NUCLEOTIDE SEQUENCE</scope>
    <source>
        <strain evidence="7 8">HNI</strain>
    </source>
</reference>
<evidence type="ECO:0000256" key="6">
    <source>
        <dbReference type="SAM" id="SignalP"/>
    </source>
</evidence>
<feature type="chain" id="PRO_5018149969" evidence="6">
    <location>
        <begin position="29"/>
        <end position="151"/>
    </location>
</feature>
<dbReference type="AlphaFoldDB" id="A0A3P9MBG4"/>
<evidence type="ECO:0000313" key="7">
    <source>
        <dbReference type="Ensembl" id="ENSORLP00020030332.1"/>
    </source>
</evidence>
<dbReference type="Proteomes" id="UP000265180">
    <property type="component" value="Chromosome 14"/>
</dbReference>
<name>A0A3P9MBG4_ORYLA</name>
<evidence type="ECO:0000256" key="4">
    <source>
        <dbReference type="ARBA" id="ARBA00023136"/>
    </source>
</evidence>
<evidence type="ECO:0000256" key="3">
    <source>
        <dbReference type="ARBA" id="ARBA00022989"/>
    </source>
</evidence>
<dbReference type="InterPro" id="IPR023352">
    <property type="entry name" value="MAPEG-like_dom_sf"/>
</dbReference>
<sequence length="151" mass="17268">MNSSTAVENIYLLVIVTLISVLQNAFFAQKVEQECQKENKHTPSFERVSCANRNCMDAYPTFLAVMWCAGVCLSQGNHLTMWRQQCVCSIAHTQIEQNSAMISPFCMSLLLFIFLTRWVGYLKHFWHALMQKSLKECTGFWSSVDSSVLLL</sequence>
<comment type="subcellular location">
    <subcellularLocation>
        <location evidence="1">Membrane</location>
    </subcellularLocation>
</comment>
<accession>A0A3P9MBG4</accession>
<reference key="1">
    <citation type="journal article" date="2007" name="Nature">
        <title>The medaka draft genome and insights into vertebrate genome evolution.</title>
        <authorList>
            <person name="Kasahara M."/>
            <person name="Naruse K."/>
            <person name="Sasaki S."/>
            <person name="Nakatani Y."/>
            <person name="Qu W."/>
            <person name="Ahsan B."/>
            <person name="Yamada T."/>
            <person name="Nagayasu Y."/>
            <person name="Doi K."/>
            <person name="Kasai Y."/>
            <person name="Jindo T."/>
            <person name="Kobayashi D."/>
            <person name="Shimada A."/>
            <person name="Toyoda A."/>
            <person name="Kuroki Y."/>
            <person name="Fujiyama A."/>
            <person name="Sasaki T."/>
            <person name="Shimizu A."/>
            <person name="Asakawa S."/>
            <person name="Shimizu N."/>
            <person name="Hashimoto S."/>
            <person name="Yang J."/>
            <person name="Lee Y."/>
            <person name="Matsushima K."/>
            <person name="Sugano S."/>
            <person name="Sakaizumi M."/>
            <person name="Narita T."/>
            <person name="Ohishi K."/>
            <person name="Haga S."/>
            <person name="Ohta F."/>
            <person name="Nomoto H."/>
            <person name="Nogata K."/>
            <person name="Morishita T."/>
            <person name="Endo T."/>
            <person name="Shin-I T."/>
            <person name="Takeda H."/>
            <person name="Morishita S."/>
            <person name="Kohara Y."/>
        </authorList>
    </citation>
    <scope>NUCLEOTIDE SEQUENCE [LARGE SCALE GENOMIC DNA]</scope>
    <source>
        <strain>Hd-rR</strain>
    </source>
</reference>
<proteinExistence type="predicted"/>